<dbReference type="PROSITE" id="PS52041">
    <property type="entry name" value="TOPO_IIB"/>
    <property type="match status" value="1"/>
</dbReference>
<feature type="region of interest" description="Disordered" evidence="11">
    <location>
        <begin position="81"/>
        <end position="103"/>
    </location>
</feature>
<dbReference type="InterPro" id="IPR036078">
    <property type="entry name" value="Spo11/TopoVI_A_sf"/>
</dbReference>
<sequence>MDDEDFEDLLDLSAEPDLLANLPQNALTPGTSPMAQDLGQEEREVTVENTWVDGILGSKVDRNTDLPSHAICSYLSLPNPVLTPSPSPPPDTTIGHENQNTLQSSSLQTLPGAVGLLSAGVITKIEAIMESLADGILEDRESLTIPLRTRASRPKPIITSHSGAGVANNPHQPKDVCFPGSTPQEAWRFTVLVRILELIHEALVNNKITTKRDIYYKDPSLFCKQEVVDRYIDDLAYTFEVPRSALNVVAAAKGLVIGRFIISRSDGTAVNGHSEHEGMIVPNIQDIDDIDVSWISWILVVEKEATFRSLAAGRFYLNPRVGDGIIITAKGYPDISTRAFLQCLSLSHEIGSQSPHVFALVDFDPDGVGILYNYKYGSFKLAHEDAELNVPATRWLGIQSRDLQAYARSDTCDGILRLTARDRRKATLMLDKKTFAEDGPEIDWRRELQAMLMLNVKAEIQLMSGRAGGLEGWLEERVGECLEAEKGE</sequence>
<evidence type="ECO:0000256" key="5">
    <source>
        <dbReference type="ARBA" id="ARBA00022723"/>
    </source>
</evidence>
<proteinExistence type="inferred from homology"/>
<dbReference type="SUPFAM" id="SSF56726">
    <property type="entry name" value="DNA topoisomerase IV, alpha subunit"/>
    <property type="match status" value="1"/>
</dbReference>
<reference evidence="14 15" key="1">
    <citation type="submission" date="2019-09" db="EMBL/GenBank/DDBJ databases">
        <title>The hologenome of the rock-dwelling lichen Lasallia pustulata.</title>
        <authorList>
            <person name="Greshake Tzovaras B."/>
            <person name="Segers F."/>
            <person name="Bicker A."/>
            <person name="Dal Grande F."/>
            <person name="Otte J."/>
            <person name="Hankeln T."/>
            <person name="Schmitt I."/>
            <person name="Ebersberger I."/>
        </authorList>
    </citation>
    <scope>NUCLEOTIDE SEQUENCE [LARGE SCALE GENOMIC DNA]</scope>
    <source>
        <strain evidence="14">A1-1</strain>
    </source>
</reference>
<dbReference type="Pfam" id="PF21180">
    <property type="entry name" value="TOP6A-Spo11_Toprim"/>
    <property type="match status" value="1"/>
</dbReference>
<dbReference type="PANTHER" id="PTHR10848:SF0">
    <property type="entry name" value="MEIOTIC RECOMBINATION PROTEIN SPO11"/>
    <property type="match status" value="1"/>
</dbReference>
<feature type="domain" description="Spo11/DNA topoisomerase VI subunit A N-terminal" evidence="12">
    <location>
        <begin position="187"/>
        <end position="248"/>
    </location>
</feature>
<dbReference type="EC" id="5.6.2.2" evidence="4"/>
<evidence type="ECO:0000256" key="6">
    <source>
        <dbReference type="ARBA" id="ARBA00022842"/>
    </source>
</evidence>
<dbReference type="GO" id="GO:0042138">
    <property type="term" value="P:meiotic DNA double-strand break formation"/>
    <property type="evidence" value="ECO:0007669"/>
    <property type="project" value="TreeGrafter"/>
</dbReference>
<evidence type="ECO:0000256" key="7">
    <source>
        <dbReference type="ARBA" id="ARBA00023029"/>
    </source>
</evidence>
<dbReference type="InterPro" id="IPR034136">
    <property type="entry name" value="TOPRIM_Topo6A/Spo11"/>
</dbReference>
<evidence type="ECO:0000259" key="13">
    <source>
        <dbReference type="Pfam" id="PF21180"/>
    </source>
</evidence>
<evidence type="ECO:0000256" key="2">
    <source>
        <dbReference type="ARBA" id="ARBA00001946"/>
    </source>
</evidence>
<dbReference type="Pfam" id="PF04406">
    <property type="entry name" value="TP6A_N"/>
    <property type="match status" value="1"/>
</dbReference>
<keyword evidence="8 10" id="KW-0238">DNA-binding</keyword>
<dbReference type="Gene3D" id="3.40.1360.10">
    <property type="match status" value="1"/>
</dbReference>
<dbReference type="InterPro" id="IPR036388">
    <property type="entry name" value="WH-like_DNA-bd_sf"/>
</dbReference>
<evidence type="ECO:0000256" key="3">
    <source>
        <dbReference type="ARBA" id="ARBA00006559"/>
    </source>
</evidence>
<comment type="similarity">
    <text evidence="3 10">Belongs to the TOP6A family.</text>
</comment>
<dbReference type="GO" id="GO:0003677">
    <property type="term" value="F:DNA binding"/>
    <property type="evidence" value="ECO:0007669"/>
    <property type="project" value="UniProtKB-UniRule"/>
</dbReference>
<comment type="catalytic activity">
    <reaction evidence="1 10">
        <text>ATP-dependent breakage, passage and rejoining of double-stranded DNA.</text>
        <dbReference type="EC" id="5.6.2.2"/>
    </reaction>
</comment>
<dbReference type="GO" id="GO:0000228">
    <property type="term" value="C:nuclear chromosome"/>
    <property type="evidence" value="ECO:0007669"/>
    <property type="project" value="TreeGrafter"/>
</dbReference>
<comment type="caution">
    <text evidence="14">The sequence shown here is derived from an EMBL/GenBank/DDBJ whole genome shotgun (WGS) entry which is preliminary data.</text>
</comment>
<organism evidence="14 15">
    <name type="scientific">Lasallia pustulata</name>
    <dbReference type="NCBI Taxonomy" id="136370"/>
    <lineage>
        <taxon>Eukaryota</taxon>
        <taxon>Fungi</taxon>
        <taxon>Dikarya</taxon>
        <taxon>Ascomycota</taxon>
        <taxon>Pezizomycotina</taxon>
        <taxon>Lecanoromycetes</taxon>
        <taxon>OSLEUM clade</taxon>
        <taxon>Umbilicariomycetidae</taxon>
        <taxon>Umbilicariales</taxon>
        <taxon>Umbilicariaceae</taxon>
        <taxon>Lasallia</taxon>
    </lineage>
</organism>
<feature type="compositionally biased region" description="Pro residues" evidence="11">
    <location>
        <begin position="81"/>
        <end position="91"/>
    </location>
</feature>
<gene>
    <name evidence="14" type="ORF">FRX48_03197</name>
</gene>
<evidence type="ECO:0000256" key="4">
    <source>
        <dbReference type="ARBA" id="ARBA00012895"/>
    </source>
</evidence>
<dbReference type="GO" id="GO:0005524">
    <property type="term" value="F:ATP binding"/>
    <property type="evidence" value="ECO:0007669"/>
    <property type="project" value="InterPro"/>
</dbReference>
<evidence type="ECO:0000313" key="15">
    <source>
        <dbReference type="Proteomes" id="UP000324767"/>
    </source>
</evidence>
<dbReference type="GO" id="GO:0046872">
    <property type="term" value="F:metal ion binding"/>
    <property type="evidence" value="ECO:0007669"/>
    <property type="project" value="UniProtKB-KW"/>
</dbReference>
<feature type="active site" description="O-(5'-phospho-DNA)-tyrosine intermediate" evidence="10">
    <location>
        <position position="216"/>
    </location>
</feature>
<keyword evidence="9 10" id="KW-0413">Isomerase</keyword>
<evidence type="ECO:0000256" key="10">
    <source>
        <dbReference type="PROSITE-ProRule" id="PRU01385"/>
    </source>
</evidence>
<dbReference type="CDD" id="cd00223">
    <property type="entry name" value="TOPRIM_TopoIIB_SPO"/>
    <property type="match status" value="1"/>
</dbReference>
<dbReference type="Gene3D" id="1.10.10.10">
    <property type="entry name" value="Winged helix-like DNA-binding domain superfamily/Winged helix DNA-binding domain"/>
    <property type="match status" value="1"/>
</dbReference>
<dbReference type="GO" id="GO:0000706">
    <property type="term" value="P:meiotic DNA double-strand break processing"/>
    <property type="evidence" value="ECO:0007669"/>
    <property type="project" value="TreeGrafter"/>
</dbReference>
<dbReference type="OrthoDB" id="5377392at2759"/>
<dbReference type="FunFam" id="3.40.1360.10:FF:000018">
    <property type="entry name" value="Type II DNA topoisomerase VI subunit A"/>
    <property type="match status" value="1"/>
</dbReference>
<name>A0A5M8PWI8_9LECA</name>
<comment type="cofactor">
    <cofactor evidence="2">
        <name>Mg(2+)</name>
        <dbReference type="ChEBI" id="CHEBI:18420"/>
    </cofactor>
</comment>
<dbReference type="InterPro" id="IPR002815">
    <property type="entry name" value="Spo11/TopoVI_A"/>
</dbReference>
<dbReference type="AlphaFoldDB" id="A0A5M8PWI8"/>
<keyword evidence="6" id="KW-0460">Magnesium</keyword>
<evidence type="ECO:0000256" key="11">
    <source>
        <dbReference type="SAM" id="MobiDB-lite"/>
    </source>
</evidence>
<evidence type="ECO:0000256" key="9">
    <source>
        <dbReference type="ARBA" id="ARBA00023235"/>
    </source>
</evidence>
<dbReference type="PANTHER" id="PTHR10848">
    <property type="entry name" value="MEIOTIC RECOMBINATION PROTEIN SPO11"/>
    <property type="match status" value="1"/>
</dbReference>
<evidence type="ECO:0000259" key="12">
    <source>
        <dbReference type="Pfam" id="PF04406"/>
    </source>
</evidence>
<dbReference type="EMBL" id="VXIT01000004">
    <property type="protein sequence ID" value="KAA6413451.1"/>
    <property type="molecule type" value="Genomic_DNA"/>
</dbReference>
<evidence type="ECO:0000313" key="14">
    <source>
        <dbReference type="EMBL" id="KAA6413451.1"/>
    </source>
</evidence>
<feature type="domain" description="Topoisomerase 6 subunit A/Spo11 TOPRIM" evidence="13">
    <location>
        <begin position="298"/>
        <end position="464"/>
    </location>
</feature>
<dbReference type="InterPro" id="IPR013049">
    <property type="entry name" value="Spo11/TopoVI_A_N"/>
</dbReference>
<dbReference type="Proteomes" id="UP000324767">
    <property type="component" value="Unassembled WGS sequence"/>
</dbReference>
<evidence type="ECO:0000256" key="8">
    <source>
        <dbReference type="ARBA" id="ARBA00023125"/>
    </source>
</evidence>
<keyword evidence="7 10" id="KW-0799">Topoisomerase</keyword>
<evidence type="ECO:0000256" key="1">
    <source>
        <dbReference type="ARBA" id="ARBA00000185"/>
    </source>
</evidence>
<dbReference type="GO" id="GO:0007131">
    <property type="term" value="P:reciprocal meiotic recombination"/>
    <property type="evidence" value="ECO:0007669"/>
    <property type="project" value="TreeGrafter"/>
</dbReference>
<keyword evidence="5" id="KW-0479">Metal-binding</keyword>
<accession>A0A5M8PWI8</accession>
<protein>
    <recommendedName>
        <fullName evidence="4">DNA topoisomerase (ATP-hydrolyzing)</fullName>
        <ecNumber evidence="4">5.6.2.2</ecNumber>
    </recommendedName>
</protein>
<dbReference type="GO" id="GO:0003918">
    <property type="term" value="F:DNA topoisomerase type II (double strand cut, ATP-hydrolyzing) activity"/>
    <property type="evidence" value="ECO:0007669"/>
    <property type="project" value="UniProtKB-UniRule"/>
</dbReference>
<dbReference type="PRINTS" id="PR01550">
    <property type="entry name" value="TOP6AFAMILY"/>
</dbReference>